<comment type="caution">
    <text evidence="1">The sequence shown here is derived from an EMBL/GenBank/DDBJ whole genome shotgun (WGS) entry which is preliminary data.</text>
</comment>
<gene>
    <name evidence="1" type="ORF">KUTeg_018217</name>
</gene>
<dbReference type="EMBL" id="JARBDR010000903">
    <property type="protein sequence ID" value="KAJ8304634.1"/>
    <property type="molecule type" value="Genomic_DNA"/>
</dbReference>
<accession>A0ABQ9EIN7</accession>
<organism evidence="1 2">
    <name type="scientific">Tegillarca granosa</name>
    <name type="common">Malaysian cockle</name>
    <name type="synonym">Anadara granosa</name>
    <dbReference type="NCBI Taxonomy" id="220873"/>
    <lineage>
        <taxon>Eukaryota</taxon>
        <taxon>Metazoa</taxon>
        <taxon>Spiralia</taxon>
        <taxon>Lophotrochozoa</taxon>
        <taxon>Mollusca</taxon>
        <taxon>Bivalvia</taxon>
        <taxon>Autobranchia</taxon>
        <taxon>Pteriomorphia</taxon>
        <taxon>Arcoida</taxon>
        <taxon>Arcoidea</taxon>
        <taxon>Arcidae</taxon>
        <taxon>Tegillarca</taxon>
    </lineage>
</organism>
<keyword evidence="2" id="KW-1185">Reference proteome</keyword>
<reference evidence="1 2" key="1">
    <citation type="submission" date="2022-12" db="EMBL/GenBank/DDBJ databases">
        <title>Chromosome-level genome of Tegillarca granosa.</title>
        <authorList>
            <person name="Kim J."/>
        </authorList>
    </citation>
    <scope>NUCLEOTIDE SEQUENCE [LARGE SCALE GENOMIC DNA]</scope>
    <source>
        <strain evidence="1">Teg-2019</strain>
        <tissue evidence="1">Adductor muscle</tissue>
    </source>
</reference>
<proteinExistence type="predicted"/>
<name>A0ABQ9EIN7_TEGGR</name>
<evidence type="ECO:0000313" key="2">
    <source>
        <dbReference type="Proteomes" id="UP001217089"/>
    </source>
</evidence>
<evidence type="ECO:0000313" key="1">
    <source>
        <dbReference type="EMBL" id="KAJ8304634.1"/>
    </source>
</evidence>
<dbReference type="Proteomes" id="UP001217089">
    <property type="component" value="Unassembled WGS sequence"/>
</dbReference>
<protein>
    <submittedName>
        <fullName evidence="1">Uncharacterized protein</fullName>
    </submittedName>
</protein>
<sequence length="298" mass="34434">MTGLWKTYNSNLESACMNMSLSYVTHPYKNRFCQLCNFSPFYEGALGVDSGYGSPVVPDNLGGSTKRFENTITINYRSIFALSSYQGHQSDKNNNNDELCDVSQVQDKTNVSKIKFNLGNNKRYPSTRNNATRLIKTRNYVTNKGICRNISCYPENVHRLHTETFLTDITQTAFNFTIKGETIAFESRPSQRAFYLPSVISKLDYKHRCHFYQHENFTFEPEKEFRSSYVSKLLLCRQIQLNKNDFMINIEKTELFLSNLGYYLKYNEFEITRNGHGVNLPFGSVNEPFVNRSATAIK</sequence>